<name>A0A2G9HKF6_9LAMI</name>
<dbReference type="PANTHER" id="PTHR10353">
    <property type="entry name" value="GLYCOSYL HYDROLASE"/>
    <property type="match status" value="1"/>
</dbReference>
<dbReference type="GO" id="GO:0008422">
    <property type="term" value="F:beta-glucosidase activity"/>
    <property type="evidence" value="ECO:0007669"/>
    <property type="project" value="UniProtKB-EC"/>
</dbReference>
<comment type="similarity">
    <text evidence="1 2">Belongs to the glycosyl hydrolase 1 family.</text>
</comment>
<proteinExistence type="inferred from homology"/>
<dbReference type="AlphaFoldDB" id="A0A2G9HKF6"/>
<dbReference type="PRINTS" id="PR00131">
    <property type="entry name" value="GLHYDRLASE1"/>
</dbReference>
<keyword evidence="3" id="KW-0378">Hydrolase</keyword>
<evidence type="ECO:0000256" key="2">
    <source>
        <dbReference type="RuleBase" id="RU003690"/>
    </source>
</evidence>
<evidence type="ECO:0000256" key="1">
    <source>
        <dbReference type="ARBA" id="ARBA00010838"/>
    </source>
</evidence>
<dbReference type="EMBL" id="NKXS01001551">
    <property type="protein sequence ID" value="PIN18007.1"/>
    <property type="molecule type" value="Genomic_DNA"/>
</dbReference>
<evidence type="ECO:0000313" key="3">
    <source>
        <dbReference type="EMBL" id="PIN18007.1"/>
    </source>
</evidence>
<dbReference type="Gene3D" id="3.20.20.80">
    <property type="entry name" value="Glycosidases"/>
    <property type="match status" value="3"/>
</dbReference>
<dbReference type="OrthoDB" id="65569at2759"/>
<dbReference type="GO" id="GO:0005975">
    <property type="term" value="P:carbohydrate metabolic process"/>
    <property type="evidence" value="ECO:0007669"/>
    <property type="project" value="InterPro"/>
</dbReference>
<keyword evidence="3" id="KW-0326">Glycosidase</keyword>
<dbReference type="EC" id="3.2.1.21" evidence="3"/>
<organism evidence="3 4">
    <name type="scientific">Handroanthus impetiginosus</name>
    <dbReference type="NCBI Taxonomy" id="429701"/>
    <lineage>
        <taxon>Eukaryota</taxon>
        <taxon>Viridiplantae</taxon>
        <taxon>Streptophyta</taxon>
        <taxon>Embryophyta</taxon>
        <taxon>Tracheophyta</taxon>
        <taxon>Spermatophyta</taxon>
        <taxon>Magnoliopsida</taxon>
        <taxon>eudicotyledons</taxon>
        <taxon>Gunneridae</taxon>
        <taxon>Pentapetalae</taxon>
        <taxon>asterids</taxon>
        <taxon>lamiids</taxon>
        <taxon>Lamiales</taxon>
        <taxon>Bignoniaceae</taxon>
        <taxon>Crescentiina</taxon>
        <taxon>Tabebuia alliance</taxon>
        <taxon>Handroanthus</taxon>
    </lineage>
</organism>
<dbReference type="Proteomes" id="UP000231279">
    <property type="component" value="Unassembled WGS sequence"/>
</dbReference>
<accession>A0A2G9HKF6</accession>
<dbReference type="PANTHER" id="PTHR10353:SF29">
    <property type="entry name" value="BETA-GLUCOSIDASE 11"/>
    <property type="match status" value="1"/>
</dbReference>
<protein>
    <submittedName>
        <fullName evidence="3">Beta-glucosidase</fullName>
        <ecNumber evidence="3">3.2.1.21</ecNumber>
    </submittedName>
</protein>
<keyword evidence="4" id="KW-1185">Reference proteome</keyword>
<dbReference type="InterPro" id="IPR017853">
    <property type="entry name" value="GH"/>
</dbReference>
<sequence>MLRNGSNTKGYFAWTFLDCLELLDGYESSYGFYYVDLDDKDLTRYPKLSAHWLIDPLVFGDYPETVKQRARGRIPVFTKYESEQIKGSLDFIGVNHYNTILVKDDPSIHDIDKWDFSSDVSIEAISKRTRRNGTLIDTPRVEYLHGYIGSMLDAIRNGSNTKGYFAWTFLDCLELLDGYKSSYGFYYVDLDDKDLTRYPKLSAHWYSNFLQGKSTT</sequence>
<gene>
    <name evidence="3" type="ORF">CDL12_09333</name>
</gene>
<evidence type="ECO:0000313" key="4">
    <source>
        <dbReference type="Proteomes" id="UP000231279"/>
    </source>
</evidence>
<dbReference type="STRING" id="429701.A0A2G9HKF6"/>
<comment type="caution">
    <text evidence="3">The sequence shown here is derived from an EMBL/GenBank/DDBJ whole genome shotgun (WGS) entry which is preliminary data.</text>
</comment>
<dbReference type="SUPFAM" id="SSF51445">
    <property type="entry name" value="(Trans)glycosidases"/>
    <property type="match status" value="2"/>
</dbReference>
<dbReference type="InterPro" id="IPR001360">
    <property type="entry name" value="Glyco_hydro_1"/>
</dbReference>
<dbReference type="Pfam" id="PF00232">
    <property type="entry name" value="Glyco_hydro_1"/>
    <property type="match status" value="2"/>
</dbReference>
<reference evidence="4" key="1">
    <citation type="journal article" date="2018" name="Gigascience">
        <title>Genome assembly of the Pink Ipe (Handroanthus impetiginosus, Bignoniaceae), a highly valued, ecologically keystone Neotropical timber forest tree.</title>
        <authorList>
            <person name="Silva-Junior O.B."/>
            <person name="Grattapaglia D."/>
            <person name="Novaes E."/>
            <person name="Collevatti R.G."/>
        </authorList>
    </citation>
    <scope>NUCLEOTIDE SEQUENCE [LARGE SCALE GENOMIC DNA]</scope>
    <source>
        <strain evidence="4">cv. UFG-1</strain>
    </source>
</reference>